<evidence type="ECO:0000259" key="1">
    <source>
        <dbReference type="Pfam" id="PF12705"/>
    </source>
</evidence>
<reference evidence="2 3" key="1">
    <citation type="submission" date="2019-02" db="EMBL/GenBank/DDBJ databases">
        <title>Deep-cultivation of Planctomycetes and their phenomic and genomic characterization uncovers novel biology.</title>
        <authorList>
            <person name="Wiegand S."/>
            <person name="Jogler M."/>
            <person name="Boedeker C."/>
            <person name="Pinto D."/>
            <person name="Vollmers J."/>
            <person name="Rivas-Marin E."/>
            <person name="Kohn T."/>
            <person name="Peeters S.H."/>
            <person name="Heuer A."/>
            <person name="Rast P."/>
            <person name="Oberbeckmann S."/>
            <person name="Bunk B."/>
            <person name="Jeske O."/>
            <person name="Meyerdierks A."/>
            <person name="Storesund J.E."/>
            <person name="Kallscheuer N."/>
            <person name="Luecker S."/>
            <person name="Lage O.M."/>
            <person name="Pohl T."/>
            <person name="Merkel B.J."/>
            <person name="Hornburger P."/>
            <person name="Mueller R.-W."/>
            <person name="Bruemmer F."/>
            <person name="Labrenz M."/>
            <person name="Spormann A.M."/>
            <person name="Op den Camp H."/>
            <person name="Overmann J."/>
            <person name="Amann R."/>
            <person name="Jetten M.S.M."/>
            <person name="Mascher T."/>
            <person name="Medema M.H."/>
            <person name="Devos D.P."/>
            <person name="Kaster A.-K."/>
            <person name="Ovreas L."/>
            <person name="Rohde M."/>
            <person name="Galperin M.Y."/>
            <person name="Jogler C."/>
        </authorList>
    </citation>
    <scope>NUCLEOTIDE SEQUENCE [LARGE SCALE GENOMIC DNA]</scope>
    <source>
        <strain evidence="2 3">Mal4</strain>
    </source>
</reference>
<protein>
    <submittedName>
        <fullName evidence="2">ATP-dependent helicase/deoxyribonuclease subunit B</fullName>
        <ecNumber evidence="2">3.6.4.12</ecNumber>
    </submittedName>
</protein>
<dbReference type="InterPro" id="IPR027417">
    <property type="entry name" value="P-loop_NTPase"/>
</dbReference>
<dbReference type="Proteomes" id="UP000320496">
    <property type="component" value="Chromosome"/>
</dbReference>
<evidence type="ECO:0000313" key="3">
    <source>
        <dbReference type="Proteomes" id="UP000320496"/>
    </source>
</evidence>
<evidence type="ECO:0000313" key="2">
    <source>
        <dbReference type="EMBL" id="QDU38878.1"/>
    </source>
</evidence>
<keyword evidence="2" id="KW-0378">Hydrolase</keyword>
<name>A0A517Z8R4_9PLAN</name>
<dbReference type="InterPro" id="IPR011604">
    <property type="entry name" value="PDDEXK-like_dom_sf"/>
</dbReference>
<dbReference type="SUPFAM" id="SSF52540">
    <property type="entry name" value="P-loop containing nucleoside triphosphate hydrolases"/>
    <property type="match status" value="1"/>
</dbReference>
<dbReference type="EMBL" id="CP036275">
    <property type="protein sequence ID" value="QDU38878.1"/>
    <property type="molecule type" value="Genomic_DNA"/>
</dbReference>
<keyword evidence="2" id="KW-0347">Helicase</keyword>
<keyword evidence="2" id="KW-0547">Nucleotide-binding</keyword>
<dbReference type="Pfam" id="PF12705">
    <property type="entry name" value="PDDEXK_1"/>
    <property type="match status" value="1"/>
</dbReference>
<keyword evidence="3" id="KW-1185">Reference proteome</keyword>
<dbReference type="InterPro" id="IPR038726">
    <property type="entry name" value="PDDEXK_AddAB-type"/>
</dbReference>
<dbReference type="KEGG" id="mri:Mal4_32100"/>
<dbReference type="Gene3D" id="3.90.320.10">
    <property type="match status" value="1"/>
</dbReference>
<organism evidence="2 3">
    <name type="scientific">Maioricimonas rarisocia</name>
    <dbReference type="NCBI Taxonomy" id="2528026"/>
    <lineage>
        <taxon>Bacteria</taxon>
        <taxon>Pseudomonadati</taxon>
        <taxon>Planctomycetota</taxon>
        <taxon>Planctomycetia</taxon>
        <taxon>Planctomycetales</taxon>
        <taxon>Planctomycetaceae</taxon>
        <taxon>Maioricimonas</taxon>
    </lineage>
</organism>
<proteinExistence type="predicted"/>
<keyword evidence="2" id="KW-0067">ATP-binding</keyword>
<dbReference type="SUPFAM" id="SSF52980">
    <property type="entry name" value="Restriction endonuclease-like"/>
    <property type="match status" value="1"/>
</dbReference>
<sequence length="922" mass="104614">MPITRTFLDWDRPALPAVVDELIRTRSRNGQCDLSRCVIVFPGRRAGRRFLELLAEKTDGRHRPPQIVTIGELPELFYEPKRPFAPELVQKLAWAEAFRRLPEEQTSKVVRRVPDADDFDGWQALGELLWRQHTELAAEGRDFADVARAGQQVDGFDEQDRWEALATVQNTYLRMLDDLELWDRQTARLVAVQQKECTIDRDVLLVGTVDMNQTLRNMLDQVADRVTAYIHAPDSAAERFDEYGCLIPASWENAPIPLDMQQVRLVDTATDQAAEVIYSLSDFDGRYRPDEITVGITDERLVPQVQRVLTESEIPSRWVVARDMARTTPFRLLRAIADYIDGRRSDRFAALVRHPDVTAWLRRKGTGDYWLKQLDGYFALHLPRRLVSWLGEPEKSDALQKVAGLIDDLLKPLRGPDRPIGDWNETLTALLLAFYGDRKFNRDDAGDHVTLQACKQLQQALNAHAGLPESLAPKVGASQAIRMWLDQARRGTIPPLPDDSALELLGWLELPLDDTPALIVTTFNEGFVPTSVNSDLFLPNALRNQLGIMDNARRYARDAYALSALLHSREQTIFIAGRRDPQGEPLAPSRLMFAADSETVARRVQHFYEGGDNGGSRPPLAPQWPVTEPAAGLSIPRPDDSVELPETVRVTAFRDYIASPYRFYLRHVLKLRDVDDDVTEMSPLVFGNLLHEVLNRFGEDEVRRSTEPVRIRKYLHSQLEQTALSWFGNDRSAPVDIQLEQARARLSEFAEWQAAWAAEGWTITFTEAPEDNAAVVFETGDGRTLNLSGRIDRIDRHRDGRWMIFDYKTGESGDPPEKTHRRKKEEWIDLQLPLYRHLATLLGIEGEVGLGYIVLPRDTGNVRGLVAEWTNEELADADERAREIAAAILDREFWVELEASPGSLSEFDGICQSTSFDRDAVV</sequence>
<feature type="domain" description="PD-(D/E)XK endonuclease-like" evidence="1">
    <location>
        <begin position="650"/>
        <end position="893"/>
    </location>
</feature>
<dbReference type="GO" id="GO:0003678">
    <property type="term" value="F:DNA helicase activity"/>
    <property type="evidence" value="ECO:0007669"/>
    <property type="project" value="UniProtKB-EC"/>
</dbReference>
<dbReference type="AlphaFoldDB" id="A0A517Z8R4"/>
<accession>A0A517Z8R4</accession>
<dbReference type="GO" id="GO:0016787">
    <property type="term" value="F:hydrolase activity"/>
    <property type="evidence" value="ECO:0007669"/>
    <property type="project" value="UniProtKB-KW"/>
</dbReference>
<dbReference type="RefSeq" id="WP_145370122.1">
    <property type="nucleotide sequence ID" value="NZ_CP036275.1"/>
</dbReference>
<dbReference type="OrthoDB" id="5487982at2"/>
<dbReference type="InterPro" id="IPR011335">
    <property type="entry name" value="Restrct_endonuc-II-like"/>
</dbReference>
<dbReference type="EC" id="3.6.4.12" evidence="2"/>
<gene>
    <name evidence="2" type="primary">rexB</name>
    <name evidence="2" type="ORF">Mal4_32100</name>
</gene>